<evidence type="ECO:0000313" key="2">
    <source>
        <dbReference type="EMBL" id="RMZ56671.1"/>
    </source>
</evidence>
<dbReference type="EMBL" id="QOKY01000135">
    <property type="protein sequence ID" value="RMZ56671.1"/>
    <property type="molecule type" value="Genomic_DNA"/>
</dbReference>
<gene>
    <name evidence="2" type="ORF">APUTEX25_002760</name>
</gene>
<feature type="transmembrane region" description="Helical" evidence="1">
    <location>
        <begin position="201"/>
        <end position="219"/>
    </location>
</feature>
<evidence type="ECO:0000313" key="3">
    <source>
        <dbReference type="Proteomes" id="UP000279271"/>
    </source>
</evidence>
<sequence>MIFLTLLAPIFAPYILGWPALATLVTLAADLGITLGLGVAAGNPGLPDYLSLSLTITLVGAWLGLTLATALWRNLESSFDRMPWLRHTQELQSRKGGRTYQTKCPFTGLRPTARCPSCSCRVHDIALQPPDRWVESLPVCDVPLRWDLAKEAMAGAENPIQARESLDRALDFRGNVLLAGVTTCCVGCAAWQKNCHLRPRLALGMTSVSVTFVILPWAFSGFSDTIGVAGTALQVATEALAVSYSTLALLVQIQAVLRANAFLVEYAAAVPELLPLFRPPTAGLLAHLHALFLHTPWEG</sequence>
<protein>
    <submittedName>
        <fullName evidence="2">Uncharacterized protein</fullName>
    </submittedName>
</protein>
<name>A0A3M7L1P5_AUXPR</name>
<comment type="caution">
    <text evidence="2">The sequence shown here is derived from an EMBL/GenBank/DDBJ whole genome shotgun (WGS) entry which is preliminary data.</text>
</comment>
<dbReference type="AlphaFoldDB" id="A0A3M7L1P5"/>
<reference evidence="3" key="1">
    <citation type="journal article" date="2018" name="Algal Res.">
        <title>Characterization of plant carbon substrate utilization by Auxenochlorella protothecoides.</title>
        <authorList>
            <person name="Vogler B.W."/>
            <person name="Starkenburg S.R."/>
            <person name="Sudasinghe N."/>
            <person name="Schambach J.Y."/>
            <person name="Rollin J.A."/>
            <person name="Pattathil S."/>
            <person name="Barry A.N."/>
        </authorList>
    </citation>
    <scope>NUCLEOTIDE SEQUENCE [LARGE SCALE GENOMIC DNA]</scope>
    <source>
        <strain evidence="3">UTEX 25</strain>
    </source>
</reference>
<evidence type="ECO:0000256" key="1">
    <source>
        <dbReference type="SAM" id="Phobius"/>
    </source>
</evidence>
<keyword evidence="1" id="KW-0472">Membrane</keyword>
<organism evidence="2 3">
    <name type="scientific">Auxenochlorella protothecoides</name>
    <name type="common">Green microalga</name>
    <name type="synonym">Chlorella protothecoides</name>
    <dbReference type="NCBI Taxonomy" id="3075"/>
    <lineage>
        <taxon>Eukaryota</taxon>
        <taxon>Viridiplantae</taxon>
        <taxon>Chlorophyta</taxon>
        <taxon>core chlorophytes</taxon>
        <taxon>Trebouxiophyceae</taxon>
        <taxon>Chlorellales</taxon>
        <taxon>Chlorellaceae</taxon>
        <taxon>Auxenochlorella</taxon>
    </lineage>
</organism>
<keyword evidence="1" id="KW-1133">Transmembrane helix</keyword>
<dbReference type="Proteomes" id="UP000279271">
    <property type="component" value="Unassembled WGS sequence"/>
</dbReference>
<feature type="transmembrane region" description="Helical" evidence="1">
    <location>
        <begin position="231"/>
        <end position="251"/>
    </location>
</feature>
<keyword evidence="1" id="KW-0812">Transmembrane</keyword>
<feature type="transmembrane region" description="Helical" evidence="1">
    <location>
        <begin position="52"/>
        <end position="72"/>
    </location>
</feature>
<accession>A0A3M7L1P5</accession>
<proteinExistence type="predicted"/>